<feature type="compositionally biased region" description="Acidic residues" evidence="1">
    <location>
        <begin position="225"/>
        <end position="235"/>
    </location>
</feature>
<feature type="compositionally biased region" description="Acidic residues" evidence="1">
    <location>
        <begin position="271"/>
        <end position="294"/>
    </location>
</feature>
<evidence type="ECO:0000256" key="2">
    <source>
        <dbReference type="SAM" id="SignalP"/>
    </source>
</evidence>
<dbReference type="OrthoDB" id="5918597at2759"/>
<dbReference type="Proteomes" id="UP000886998">
    <property type="component" value="Unassembled WGS sequence"/>
</dbReference>
<name>A0A8X6YN69_9ARAC</name>
<keyword evidence="2" id="KW-0732">Signal</keyword>
<proteinExistence type="predicted"/>
<feature type="non-terminal residue" evidence="3">
    <location>
        <position position="294"/>
    </location>
</feature>
<accession>A0A8X6YN69</accession>
<dbReference type="AlphaFoldDB" id="A0A8X6YN69"/>
<evidence type="ECO:0000313" key="3">
    <source>
        <dbReference type="EMBL" id="GFY73920.1"/>
    </source>
</evidence>
<sequence>MKMNKVSILLTLFYGINLTSGATLRKVELSNGVTDVTEVKHSEDNENKPRSRTLDQLSQENVDLESYAPKLIPVGKKSAPNPSKTFFSSSRFVRFPRKMWRSTKNKDWNGLQTDRARNLKSYFDHPNSSSRTTMKNRNHYENAIQSWLFDDTNKYSNSEIDQNKFPALNNSSVFLKHSNSALIKRNGRIYGLNYEDYWYDLTKFEGDEPEEYWEQRPNTNKDYLEDYSYDGDYSDNAEGNSYDGDYSDNAEGNSYDGDYSDNAEGNSYDGDYSDNVEGNTDDGDYSDNAEANTD</sequence>
<organism evidence="3 4">
    <name type="scientific">Trichonephila inaurata madagascariensis</name>
    <dbReference type="NCBI Taxonomy" id="2747483"/>
    <lineage>
        <taxon>Eukaryota</taxon>
        <taxon>Metazoa</taxon>
        <taxon>Ecdysozoa</taxon>
        <taxon>Arthropoda</taxon>
        <taxon>Chelicerata</taxon>
        <taxon>Arachnida</taxon>
        <taxon>Araneae</taxon>
        <taxon>Araneomorphae</taxon>
        <taxon>Entelegynae</taxon>
        <taxon>Araneoidea</taxon>
        <taxon>Nephilidae</taxon>
        <taxon>Trichonephila</taxon>
        <taxon>Trichonephila inaurata</taxon>
    </lineage>
</organism>
<gene>
    <name evidence="3" type="ORF">TNIN_20041</name>
</gene>
<evidence type="ECO:0000313" key="4">
    <source>
        <dbReference type="Proteomes" id="UP000886998"/>
    </source>
</evidence>
<feature type="region of interest" description="Disordered" evidence="1">
    <location>
        <begin position="210"/>
        <end position="294"/>
    </location>
</feature>
<comment type="caution">
    <text evidence="3">The sequence shown here is derived from an EMBL/GenBank/DDBJ whole genome shotgun (WGS) entry which is preliminary data.</text>
</comment>
<keyword evidence="4" id="KW-1185">Reference proteome</keyword>
<feature type="chain" id="PRO_5036488720" evidence="2">
    <location>
        <begin position="22"/>
        <end position="294"/>
    </location>
</feature>
<feature type="signal peptide" evidence="2">
    <location>
        <begin position="1"/>
        <end position="21"/>
    </location>
</feature>
<reference evidence="3" key="1">
    <citation type="submission" date="2020-08" db="EMBL/GenBank/DDBJ databases">
        <title>Multicomponent nature underlies the extraordinary mechanical properties of spider dragline silk.</title>
        <authorList>
            <person name="Kono N."/>
            <person name="Nakamura H."/>
            <person name="Mori M."/>
            <person name="Yoshida Y."/>
            <person name="Ohtoshi R."/>
            <person name="Malay A.D."/>
            <person name="Moran D.A.P."/>
            <person name="Tomita M."/>
            <person name="Numata K."/>
            <person name="Arakawa K."/>
        </authorList>
    </citation>
    <scope>NUCLEOTIDE SEQUENCE</scope>
</reference>
<protein>
    <submittedName>
        <fullName evidence="3">Proclotting enzyme</fullName>
    </submittedName>
</protein>
<dbReference type="EMBL" id="BMAV01020459">
    <property type="protein sequence ID" value="GFY73920.1"/>
    <property type="molecule type" value="Genomic_DNA"/>
</dbReference>
<evidence type="ECO:0000256" key="1">
    <source>
        <dbReference type="SAM" id="MobiDB-lite"/>
    </source>
</evidence>